<comment type="similarity">
    <text evidence="2">Belongs to the glycosyl hydrolases 36 family.</text>
</comment>
<protein>
    <recommendedName>
        <fullName evidence="7">Alpha-galactosidase</fullName>
    </recommendedName>
</protein>
<dbReference type="GeneID" id="23889300"/>
<evidence type="ECO:0000256" key="2">
    <source>
        <dbReference type="ARBA" id="ARBA00007240"/>
    </source>
</evidence>
<organism evidence="5 6">
    <name type="scientific">Cryptococcus neoformans (strain H99 / ATCC 208821 / CBS 10515 / FGSC 9487)</name>
    <name type="common">Cryptococcus neoformans var. grubii serotype A</name>
    <dbReference type="NCBI Taxonomy" id="235443"/>
    <lineage>
        <taxon>Eukaryota</taxon>
        <taxon>Fungi</taxon>
        <taxon>Dikarya</taxon>
        <taxon>Basidiomycota</taxon>
        <taxon>Agaricomycotina</taxon>
        <taxon>Tremellomycetes</taxon>
        <taxon>Tremellales</taxon>
        <taxon>Cryptococcaceae</taxon>
        <taxon>Cryptococcus</taxon>
        <taxon>Cryptococcus neoformans species complex</taxon>
    </lineage>
</organism>
<dbReference type="GO" id="GO:0047274">
    <property type="term" value="F:galactinol-sucrose galactosyltransferase activity"/>
    <property type="evidence" value="ECO:0007669"/>
    <property type="project" value="UniProtKB-EC"/>
</dbReference>
<evidence type="ECO:0000313" key="6">
    <source>
        <dbReference type="Proteomes" id="UP000010091"/>
    </source>
</evidence>
<evidence type="ECO:0000256" key="4">
    <source>
        <dbReference type="ARBA" id="ARBA00049426"/>
    </source>
</evidence>
<evidence type="ECO:0008006" key="7">
    <source>
        <dbReference type="Google" id="ProtNLM"/>
    </source>
</evidence>
<dbReference type="VEuPathDB" id="FungiDB:CNAG_06055"/>
<dbReference type="OrthoDB" id="4664297at2759"/>
<comment type="catalytic activity">
    <reaction evidence="4">
        <text>alpha-D-galactosyl-(1-&gt;3)-1D-myo-inositol + sucrose = raffinose + myo-inositol</text>
        <dbReference type="Rhea" id="RHEA:20161"/>
        <dbReference type="ChEBI" id="CHEBI:16634"/>
        <dbReference type="ChEBI" id="CHEBI:17268"/>
        <dbReference type="ChEBI" id="CHEBI:17505"/>
        <dbReference type="ChEBI" id="CHEBI:17992"/>
        <dbReference type="EC" id="2.4.1.82"/>
    </reaction>
</comment>
<dbReference type="EMBL" id="CP003831">
    <property type="protein sequence ID" value="AFR98282.2"/>
    <property type="molecule type" value="Genomic_DNA"/>
</dbReference>
<reference evidence="5 6" key="1">
    <citation type="journal article" date="2014" name="PLoS Genet.">
        <title>Analysis of the genome and transcriptome of Cryptococcus neoformans var. grubii reveals complex RNA expression and microevolution leading to virulence attenuation.</title>
        <authorList>
            <person name="Janbon G."/>
            <person name="Ormerod K.L."/>
            <person name="Paulet D."/>
            <person name="Byrnes E.J.III."/>
            <person name="Yadav V."/>
            <person name="Chatterjee G."/>
            <person name="Mullapudi N."/>
            <person name="Hon C.C."/>
            <person name="Billmyre R.B."/>
            <person name="Brunel F."/>
            <person name="Bahn Y.S."/>
            <person name="Chen W."/>
            <person name="Chen Y."/>
            <person name="Chow E.W."/>
            <person name="Coppee J.Y."/>
            <person name="Floyd-Averette A."/>
            <person name="Gaillardin C."/>
            <person name="Gerik K.J."/>
            <person name="Goldberg J."/>
            <person name="Gonzalez-Hilarion S."/>
            <person name="Gujja S."/>
            <person name="Hamlin J.L."/>
            <person name="Hsueh Y.P."/>
            <person name="Ianiri G."/>
            <person name="Jones S."/>
            <person name="Kodira C.D."/>
            <person name="Kozubowski L."/>
            <person name="Lam W."/>
            <person name="Marra M."/>
            <person name="Mesner L.D."/>
            <person name="Mieczkowski P.A."/>
            <person name="Moyrand F."/>
            <person name="Nielsen K."/>
            <person name="Proux C."/>
            <person name="Rossignol T."/>
            <person name="Schein J.E."/>
            <person name="Sun S."/>
            <person name="Wollschlaeger C."/>
            <person name="Wood I.A."/>
            <person name="Zeng Q."/>
            <person name="Neuveglise C."/>
            <person name="Newlon C.S."/>
            <person name="Perfect J.R."/>
            <person name="Lodge J.K."/>
            <person name="Idnurm A."/>
            <person name="Stajich J.E."/>
            <person name="Kronstad J.W."/>
            <person name="Sanyal K."/>
            <person name="Heitman J."/>
            <person name="Fraser J.A."/>
            <person name="Cuomo C.A."/>
            <person name="Dietrich F.S."/>
        </authorList>
    </citation>
    <scope>NUCLEOTIDE SEQUENCE [LARGE SCALE GENOMIC DNA]</scope>
    <source>
        <strain evidence="6">H99 / ATCC 208821 / CBS 10515 / FGSC 9487</strain>
    </source>
</reference>
<dbReference type="GO" id="GO:0004557">
    <property type="term" value="F:alpha-galactosidase activity"/>
    <property type="evidence" value="ECO:0007669"/>
    <property type="project" value="UniProtKB-EC"/>
</dbReference>
<dbReference type="KEGG" id="cng:CNAG_06055"/>
<evidence type="ECO:0000256" key="3">
    <source>
        <dbReference type="ARBA" id="ARBA00023277"/>
    </source>
</evidence>
<dbReference type="SUPFAM" id="SSF51445">
    <property type="entry name" value="(Trans)glycosidases"/>
    <property type="match status" value="1"/>
</dbReference>
<dbReference type="Pfam" id="PF05691">
    <property type="entry name" value="Raffinose_syn"/>
    <property type="match status" value="1"/>
</dbReference>
<dbReference type="PANTHER" id="PTHR31268">
    <property type="match status" value="1"/>
</dbReference>
<dbReference type="InterPro" id="IPR013785">
    <property type="entry name" value="Aldolase_TIM"/>
</dbReference>
<proteinExistence type="inferred from homology"/>
<name>J9VUX8_CRYN9</name>
<dbReference type="InterPro" id="IPR008811">
    <property type="entry name" value="Glycosyl_hydrolases_36"/>
</dbReference>
<dbReference type="HOGENOM" id="CLU_007443_0_0_1"/>
<evidence type="ECO:0000313" key="5">
    <source>
        <dbReference type="EMBL" id="AFR98282.2"/>
    </source>
</evidence>
<gene>
    <name evidence="5" type="ORF">CNAG_06055</name>
</gene>
<dbReference type="Proteomes" id="UP000010091">
    <property type="component" value="Chromosome 12"/>
</dbReference>
<keyword evidence="6" id="KW-1185">Reference proteome</keyword>
<evidence type="ECO:0000256" key="1">
    <source>
        <dbReference type="ARBA" id="ARBA00001255"/>
    </source>
</evidence>
<dbReference type="Gene3D" id="3.20.20.70">
    <property type="entry name" value="Aldolase class I"/>
    <property type="match status" value="1"/>
</dbReference>
<dbReference type="RefSeq" id="XP_012052981.1">
    <property type="nucleotide sequence ID" value="XM_012197591.1"/>
</dbReference>
<sequence length="782" mass="86293">MFFHLHQKSKPVESQIIYFFPHFLPPPLARIWLSQHIYSDMISVRLTEYKIPEGKDEDKVRFDLAELGNLSDWSGWAFYRIAPTWIEARPLDNVSLLSNQLTTHLLLVKRKSQPDHIACIYPISSFSALSNVINDNGDIKVQLRRAKGNSDAKAAVVIGTASDTSQLNALIGDVVRTARGWLLDVPAKEVVDFKPFPSGGPLDSVGFCTWSSLGEDIRPDRENMSGLFNALMDHNLPIQSFILDDGWLNQKTYEKGDSSPFLSTTGPEEERGTWQLRGLYDFDAWSGLGHDGIKMIVDEAKTRFSKIDGVKDTIQVGVWMSLVGGYWDSISPDSPLIAKYKCQPYPASRARLPGIPNEPFAVGFLPGGEGTYWLPPPSESLKFWRDWFNYLKSQGVDFLKVDNQGSMSLVDGTEGVECQHALWENMVKASDEVFGKGKVIHCMSHHESIWGGIQGLGIVTEGEKFVWRNSDDFGLGHKKANAHQQHIFTNLSNSLLTSHLAMVLDADMFMSAEQDPVPHAFLRALYPGPLLLSDRPGIHDSRLLGRMISKDKTGIARVIKTQHPAVPLSHRALDIDVIGKGEGSGLYAAAPTGAGVILGVWNVREDNDNGRVVDKLTFTDVKYSLNGKDMSSPWLIVESDLEKGGISRAGLLSSSDEVITDIVLQRMKAASFWLTPLRSANKVGVAVLGLTKHFAGLMAVTDVQSNDTRVTAQVNGEGAFGFVVVSPERPMYTIHVDDQVQEATLALTPSFHGVDTVWLIETEIRANGTRGDGWTVAIDILG</sequence>
<keyword evidence="3" id="KW-0119">Carbohydrate metabolism</keyword>
<dbReference type="PANTHER" id="PTHR31268:SF32">
    <property type="entry name" value="GALACTINOL--SUCROSE GALACTOSYLTRANSFERASE 2-RELATED"/>
    <property type="match status" value="1"/>
</dbReference>
<comment type="catalytic activity">
    <reaction evidence="1">
        <text>Hydrolysis of terminal, non-reducing alpha-D-galactose residues in alpha-D-galactosides, including galactose oligosaccharides, galactomannans and galactolipids.</text>
        <dbReference type="EC" id="3.2.1.22"/>
    </reaction>
</comment>
<dbReference type="AlphaFoldDB" id="J9VUX8"/>
<dbReference type="InterPro" id="IPR017853">
    <property type="entry name" value="GH"/>
</dbReference>
<accession>J9VUX8</accession>